<keyword evidence="1" id="KW-0812">Transmembrane</keyword>
<evidence type="ECO:0008006" key="4">
    <source>
        <dbReference type="Google" id="ProtNLM"/>
    </source>
</evidence>
<keyword evidence="1" id="KW-1133">Transmembrane helix</keyword>
<accession>A0ABW2JCW6</accession>
<proteinExistence type="predicted"/>
<evidence type="ECO:0000256" key="1">
    <source>
        <dbReference type="SAM" id="Phobius"/>
    </source>
</evidence>
<feature type="transmembrane region" description="Helical" evidence="1">
    <location>
        <begin position="64"/>
        <end position="88"/>
    </location>
</feature>
<dbReference type="EMBL" id="JBHTCF010000001">
    <property type="protein sequence ID" value="MFC7303473.1"/>
    <property type="molecule type" value="Genomic_DNA"/>
</dbReference>
<name>A0ABW2JCW6_9ACTN</name>
<comment type="caution">
    <text evidence="2">The sequence shown here is derived from an EMBL/GenBank/DDBJ whole genome shotgun (WGS) entry which is preliminary data.</text>
</comment>
<feature type="transmembrane region" description="Helical" evidence="1">
    <location>
        <begin position="30"/>
        <end position="52"/>
    </location>
</feature>
<evidence type="ECO:0000313" key="2">
    <source>
        <dbReference type="EMBL" id="MFC7303473.1"/>
    </source>
</evidence>
<keyword evidence="3" id="KW-1185">Reference proteome</keyword>
<reference evidence="3" key="1">
    <citation type="journal article" date="2019" name="Int. J. Syst. Evol. Microbiol.">
        <title>The Global Catalogue of Microorganisms (GCM) 10K type strain sequencing project: providing services to taxonomists for standard genome sequencing and annotation.</title>
        <authorList>
            <consortium name="The Broad Institute Genomics Platform"/>
            <consortium name="The Broad Institute Genome Sequencing Center for Infectious Disease"/>
            <person name="Wu L."/>
            <person name="Ma J."/>
        </authorList>
    </citation>
    <scope>NUCLEOTIDE SEQUENCE [LARGE SCALE GENOMIC DNA]</scope>
    <source>
        <strain evidence="3">SYNS20</strain>
    </source>
</reference>
<organism evidence="2 3">
    <name type="scientific">Streptomyces monticola</name>
    <dbReference type="NCBI Taxonomy" id="2666263"/>
    <lineage>
        <taxon>Bacteria</taxon>
        <taxon>Bacillati</taxon>
        <taxon>Actinomycetota</taxon>
        <taxon>Actinomycetes</taxon>
        <taxon>Kitasatosporales</taxon>
        <taxon>Streptomycetaceae</taxon>
        <taxon>Streptomyces</taxon>
    </lineage>
</organism>
<gene>
    <name evidence="2" type="ORF">ACFQVC_04490</name>
</gene>
<dbReference type="RefSeq" id="WP_381826607.1">
    <property type="nucleotide sequence ID" value="NZ_JBHTCF010000001.1"/>
</dbReference>
<dbReference type="Proteomes" id="UP001596523">
    <property type="component" value="Unassembled WGS sequence"/>
</dbReference>
<sequence>MTSAVQVPPDKCAFDDPQTRRNWQRARLRAGAVLPLVVILLLATVTVMGLLGDRQGTEPMWMRIAGFACLVAAPFIFAFALYSVGPVLRLRRIRKVLRAYPWEYVTAVRRCPGVKDTMALPVQLRNATDGSDGGDGTDGGWSRTMRAVNPLQRKRWTGALEDGAWFAGDPEFGGVLAEPGGRELMTLERGSLTPPERYREIARDEARMARAKRAGIATLRAGLRG</sequence>
<protein>
    <recommendedName>
        <fullName evidence="4">PH domain-containing protein</fullName>
    </recommendedName>
</protein>
<evidence type="ECO:0000313" key="3">
    <source>
        <dbReference type="Proteomes" id="UP001596523"/>
    </source>
</evidence>
<keyword evidence="1" id="KW-0472">Membrane</keyword>